<dbReference type="SUPFAM" id="SSF140809">
    <property type="entry name" value="Rhabdovirus nucleoprotein-like"/>
    <property type="match status" value="1"/>
</dbReference>
<evidence type="ECO:0000256" key="5">
    <source>
        <dbReference type="ARBA" id="ARBA00023274"/>
    </source>
</evidence>
<dbReference type="Gene3D" id="1.10.3610.10">
    <property type="entry name" value="Nucleoprotein"/>
    <property type="match status" value="1"/>
</dbReference>
<evidence type="ECO:0000313" key="8">
    <source>
        <dbReference type="Proteomes" id="UP001608902"/>
    </source>
</evidence>
<dbReference type="GO" id="GO:0030430">
    <property type="term" value="C:host cell cytoplasm"/>
    <property type="evidence" value="ECO:0007669"/>
    <property type="project" value="UniProtKB-SubCell"/>
</dbReference>
<dbReference type="InterPro" id="IPR000448">
    <property type="entry name" value="Rhabdo_ncapsid"/>
</dbReference>
<sequence>MERQLGIYSLHSEKSGHLSSVGYEAEVSYPSSIKERPRFVMPVYMPVEEVNSWERNILSQELTGETSSSIAVSFLFKQLQKIKATLDDDWTSFGITIGRKGETITPLSLINITPDPQADPQGTLLSNLETDNALMAKCLMVYRLSQAPQNQSSYIEDLMKRLTKLFRSFPYELSEPRGVKNPIHWIHDINYCALVGVLDMFLSKFPCHEFEKLRGCTLVARYKDCVILPSINQTAKALRIEPEVLPTYIFDQDVHDDLLRVNDQSDEQEMKKKDSYFPYMKELRLVSRSPYSASLNPNLFMWCHFIGTLVGKKRSINAKFINCDNPQMLLVEAAYITYYLLKSSLQIYCVRFVGTEAEREILVKSLKNIEKPMTPSEIFYQMEFCEYRLSDEIKEFFAISIKSIVAPRPNSVGAYVKQYFLTIEYQ</sequence>
<feature type="domain" description="Rhabdovirus nucleocapsid" evidence="6">
    <location>
        <begin position="48"/>
        <end position="341"/>
    </location>
</feature>
<keyword evidence="5" id="KW-0687">Ribonucleoprotein</keyword>
<proteinExistence type="predicted"/>
<organism evidence="7 8">
    <name type="scientific">Gnathostoma spinigerum</name>
    <dbReference type="NCBI Taxonomy" id="75299"/>
    <lineage>
        <taxon>Eukaryota</taxon>
        <taxon>Metazoa</taxon>
        <taxon>Ecdysozoa</taxon>
        <taxon>Nematoda</taxon>
        <taxon>Chromadorea</taxon>
        <taxon>Rhabditida</taxon>
        <taxon>Spirurina</taxon>
        <taxon>Gnathostomatomorpha</taxon>
        <taxon>Gnathostomatoidea</taxon>
        <taxon>Gnathostomatidae</taxon>
        <taxon>Gnathostoma</taxon>
    </lineage>
</organism>
<dbReference type="Proteomes" id="UP001608902">
    <property type="component" value="Unassembled WGS sequence"/>
</dbReference>
<dbReference type="EMBL" id="JBGFUD010001132">
    <property type="protein sequence ID" value="MFH4975801.1"/>
    <property type="molecule type" value="Genomic_DNA"/>
</dbReference>
<evidence type="ECO:0000256" key="4">
    <source>
        <dbReference type="ARBA" id="ARBA00023200"/>
    </source>
</evidence>
<keyword evidence="4" id="KW-1035">Host cytoplasm</keyword>
<evidence type="ECO:0000256" key="1">
    <source>
        <dbReference type="ARBA" id="ARBA00004192"/>
    </source>
</evidence>
<evidence type="ECO:0000256" key="3">
    <source>
        <dbReference type="ARBA" id="ARBA00022884"/>
    </source>
</evidence>
<dbReference type="InterPro" id="IPR023331">
    <property type="entry name" value="Rhabdovirus_ncapsid_C"/>
</dbReference>
<dbReference type="Gene3D" id="1.10.3570.10">
    <property type="entry name" value="Rhabdovirus nucleocapsid protein like domain"/>
    <property type="match status" value="1"/>
</dbReference>
<evidence type="ECO:0000259" key="6">
    <source>
        <dbReference type="Pfam" id="PF00945"/>
    </source>
</evidence>
<evidence type="ECO:0000256" key="2">
    <source>
        <dbReference type="ARBA" id="ARBA00004328"/>
    </source>
</evidence>
<comment type="subcellular location">
    <subcellularLocation>
        <location evidence="1">Host cytoplasm</location>
    </subcellularLocation>
    <subcellularLocation>
        <location evidence="2">Virion</location>
    </subcellularLocation>
</comment>
<dbReference type="AlphaFoldDB" id="A0ABD6E852"/>
<name>A0ABD6E852_9BILA</name>
<accession>A0ABD6E852</accession>
<comment type="caution">
    <text evidence="7">The sequence shown here is derived from an EMBL/GenBank/DDBJ whole genome shotgun (WGS) entry which is preliminary data.</text>
</comment>
<evidence type="ECO:0000313" key="7">
    <source>
        <dbReference type="EMBL" id="MFH4975801.1"/>
    </source>
</evidence>
<protein>
    <recommendedName>
        <fullName evidence="6">Rhabdovirus nucleocapsid domain-containing protein</fullName>
    </recommendedName>
</protein>
<reference evidence="7 8" key="1">
    <citation type="submission" date="2024-08" db="EMBL/GenBank/DDBJ databases">
        <title>Gnathostoma spinigerum genome.</title>
        <authorList>
            <person name="Gonzalez-Bertolin B."/>
            <person name="Monzon S."/>
            <person name="Zaballos A."/>
            <person name="Jimenez P."/>
            <person name="Dekumyoy P."/>
            <person name="Varona S."/>
            <person name="Cuesta I."/>
            <person name="Sumanam S."/>
            <person name="Adisakwattana P."/>
            <person name="Gasser R.B."/>
            <person name="Hernandez-Gonzalez A."/>
            <person name="Young N.D."/>
            <person name="Perteguer M.J."/>
        </authorList>
    </citation>
    <scope>NUCLEOTIDE SEQUENCE [LARGE SCALE GENOMIC DNA]</scope>
    <source>
        <strain evidence="7">AL3</strain>
        <tissue evidence="7">Liver</tissue>
    </source>
</reference>
<dbReference type="InterPro" id="IPR023330">
    <property type="entry name" value="Rhabdovirus_ncapsid_N"/>
</dbReference>
<dbReference type="GO" id="GO:1990904">
    <property type="term" value="C:ribonucleoprotein complex"/>
    <property type="evidence" value="ECO:0007669"/>
    <property type="project" value="UniProtKB-KW"/>
</dbReference>
<dbReference type="GO" id="GO:0003723">
    <property type="term" value="F:RNA binding"/>
    <property type="evidence" value="ECO:0007669"/>
    <property type="project" value="UniProtKB-KW"/>
</dbReference>
<keyword evidence="8" id="KW-1185">Reference proteome</keyword>
<gene>
    <name evidence="7" type="ORF">AB6A40_002510</name>
</gene>
<dbReference type="InterPro" id="IPR035961">
    <property type="entry name" value="Rhabdovirus_nucleoprotein-like"/>
</dbReference>
<keyword evidence="3" id="KW-0694">RNA-binding</keyword>
<dbReference type="Pfam" id="PF00945">
    <property type="entry name" value="Rhabdo_ncap"/>
    <property type="match status" value="1"/>
</dbReference>